<dbReference type="GO" id="GO:0009279">
    <property type="term" value="C:cell outer membrane"/>
    <property type="evidence" value="ECO:0007669"/>
    <property type="project" value="UniProtKB-SubCell"/>
</dbReference>
<comment type="caution">
    <text evidence="13">The sequence shown here is derived from an EMBL/GenBank/DDBJ whole genome shotgun (WGS) entry which is preliminary data.</text>
</comment>
<gene>
    <name evidence="13" type="ORF">GCM10010961_03390</name>
</gene>
<dbReference type="GO" id="GO:0015344">
    <property type="term" value="F:siderophore uptake transmembrane transporter activity"/>
    <property type="evidence" value="ECO:0007669"/>
    <property type="project" value="TreeGrafter"/>
</dbReference>
<evidence type="ECO:0000256" key="6">
    <source>
        <dbReference type="ARBA" id="ARBA00023077"/>
    </source>
</evidence>
<keyword evidence="7 9" id="KW-0472">Membrane</keyword>
<dbReference type="PROSITE" id="PS52016">
    <property type="entry name" value="TONB_DEPENDENT_REC_3"/>
    <property type="match status" value="1"/>
</dbReference>
<evidence type="ECO:0000313" key="14">
    <source>
        <dbReference type="Proteomes" id="UP000611500"/>
    </source>
</evidence>
<keyword evidence="8 9" id="KW-0998">Cell outer membrane</keyword>
<dbReference type="InterPro" id="IPR036942">
    <property type="entry name" value="Beta-barrel_TonB_sf"/>
</dbReference>
<keyword evidence="14" id="KW-1185">Reference proteome</keyword>
<evidence type="ECO:0000256" key="10">
    <source>
        <dbReference type="RuleBase" id="RU003357"/>
    </source>
</evidence>
<evidence type="ECO:0000256" key="7">
    <source>
        <dbReference type="ARBA" id="ARBA00023136"/>
    </source>
</evidence>
<dbReference type="NCBIfam" id="TIGR01785">
    <property type="entry name" value="TonB-hemin"/>
    <property type="match status" value="1"/>
</dbReference>
<dbReference type="InterPro" id="IPR037066">
    <property type="entry name" value="Plug_dom_sf"/>
</dbReference>
<dbReference type="Pfam" id="PF00593">
    <property type="entry name" value="TonB_dep_Rec_b-barrel"/>
    <property type="match status" value="1"/>
</dbReference>
<reference evidence="13" key="2">
    <citation type="submission" date="2020-09" db="EMBL/GenBank/DDBJ databases">
        <authorList>
            <person name="Sun Q."/>
            <person name="Zhou Y."/>
        </authorList>
    </citation>
    <scope>NUCLEOTIDE SEQUENCE</scope>
    <source>
        <strain evidence="13">CGMCC 1.7081</strain>
    </source>
</reference>
<keyword evidence="4 9" id="KW-1134">Transmembrane beta strand</keyword>
<dbReference type="SUPFAM" id="SSF56935">
    <property type="entry name" value="Porins"/>
    <property type="match status" value="1"/>
</dbReference>
<keyword evidence="3 9" id="KW-0813">Transport</keyword>
<evidence type="ECO:0000256" key="3">
    <source>
        <dbReference type="ARBA" id="ARBA00022448"/>
    </source>
</evidence>
<proteinExistence type="inferred from homology"/>
<dbReference type="PANTHER" id="PTHR30069">
    <property type="entry name" value="TONB-DEPENDENT OUTER MEMBRANE RECEPTOR"/>
    <property type="match status" value="1"/>
</dbReference>
<evidence type="ECO:0000256" key="2">
    <source>
        <dbReference type="ARBA" id="ARBA00009810"/>
    </source>
</evidence>
<reference evidence="13" key="1">
    <citation type="journal article" date="2014" name="Int. J. Syst. Evol. Microbiol.">
        <title>Complete genome sequence of Corynebacterium casei LMG S-19264T (=DSM 44701T), isolated from a smear-ripened cheese.</title>
        <authorList>
            <consortium name="US DOE Joint Genome Institute (JGI-PGF)"/>
            <person name="Walter F."/>
            <person name="Albersmeier A."/>
            <person name="Kalinowski J."/>
            <person name="Ruckert C."/>
        </authorList>
    </citation>
    <scope>NUCLEOTIDE SEQUENCE</scope>
    <source>
        <strain evidence="13">CGMCC 1.7081</strain>
    </source>
</reference>
<dbReference type="InterPro" id="IPR039426">
    <property type="entry name" value="TonB-dep_rcpt-like"/>
</dbReference>
<dbReference type="PANTHER" id="PTHR30069:SF41">
    <property type="entry name" value="HEME_HEMOPEXIN UTILIZATION PROTEIN C"/>
    <property type="match status" value="1"/>
</dbReference>
<evidence type="ECO:0000259" key="11">
    <source>
        <dbReference type="Pfam" id="PF00593"/>
    </source>
</evidence>
<feature type="domain" description="TonB-dependent receptor plug" evidence="12">
    <location>
        <begin position="26"/>
        <end position="131"/>
    </location>
</feature>
<evidence type="ECO:0000256" key="1">
    <source>
        <dbReference type="ARBA" id="ARBA00004571"/>
    </source>
</evidence>
<dbReference type="GO" id="GO:0015232">
    <property type="term" value="F:heme transmembrane transporter activity"/>
    <property type="evidence" value="ECO:0007669"/>
    <property type="project" value="InterPro"/>
</dbReference>
<name>A0A8J3MBR1_9RHOB</name>
<evidence type="ECO:0000256" key="5">
    <source>
        <dbReference type="ARBA" id="ARBA00022692"/>
    </source>
</evidence>
<dbReference type="Gene3D" id="2.40.170.20">
    <property type="entry name" value="TonB-dependent receptor, beta-barrel domain"/>
    <property type="match status" value="1"/>
</dbReference>
<comment type="subcellular location">
    <subcellularLocation>
        <location evidence="1 9">Cell outer membrane</location>
        <topology evidence="1 9">Multi-pass membrane protein</topology>
    </subcellularLocation>
</comment>
<dbReference type="InterPro" id="IPR000531">
    <property type="entry name" value="Beta-barrel_TonB"/>
</dbReference>
<dbReference type="Gene3D" id="2.170.130.10">
    <property type="entry name" value="TonB-dependent receptor, plug domain"/>
    <property type="match status" value="1"/>
</dbReference>
<keyword evidence="5 9" id="KW-0812">Transmembrane</keyword>
<dbReference type="Proteomes" id="UP000611500">
    <property type="component" value="Unassembled WGS sequence"/>
</dbReference>
<dbReference type="GO" id="GO:0044718">
    <property type="term" value="P:siderophore transmembrane transport"/>
    <property type="evidence" value="ECO:0007669"/>
    <property type="project" value="TreeGrafter"/>
</dbReference>
<dbReference type="EMBL" id="BNAP01000001">
    <property type="protein sequence ID" value="GHG80334.1"/>
    <property type="molecule type" value="Genomic_DNA"/>
</dbReference>
<dbReference type="Pfam" id="PF07715">
    <property type="entry name" value="Plug"/>
    <property type="match status" value="1"/>
</dbReference>
<keyword evidence="6 10" id="KW-0798">TonB box</keyword>
<evidence type="ECO:0000256" key="9">
    <source>
        <dbReference type="PROSITE-ProRule" id="PRU01360"/>
    </source>
</evidence>
<dbReference type="InterPro" id="IPR011276">
    <property type="entry name" value="TonB_haem/Hb_rcpt"/>
</dbReference>
<feature type="domain" description="TonB-dependent receptor-like beta-barrel" evidence="11">
    <location>
        <begin position="207"/>
        <end position="605"/>
    </location>
</feature>
<dbReference type="AlphaFoldDB" id="A0A8J3MBR1"/>
<evidence type="ECO:0000313" key="13">
    <source>
        <dbReference type="EMBL" id="GHG80334.1"/>
    </source>
</evidence>
<evidence type="ECO:0000256" key="8">
    <source>
        <dbReference type="ARBA" id="ARBA00023237"/>
    </source>
</evidence>
<accession>A0A8J3MBR1</accession>
<organism evidence="13 14">
    <name type="scientific">Pseudodonghicola xiamenensis</name>
    <dbReference type="NCBI Taxonomy" id="337702"/>
    <lineage>
        <taxon>Bacteria</taxon>
        <taxon>Pseudomonadati</taxon>
        <taxon>Pseudomonadota</taxon>
        <taxon>Alphaproteobacteria</taxon>
        <taxon>Rhodobacterales</taxon>
        <taxon>Paracoccaceae</taxon>
        <taxon>Pseudodonghicola</taxon>
    </lineage>
</organism>
<sequence length="632" mass="68035">MSPLAVRSQEVIALDEITVAVGPGAQATASQTTVGEERLETEYQGASLGTVLRDMAGVTTQGGGGDDGAEMAVNIRGLQDHGRVAVTVDGMRQNFARSGHGANGTFSVDQEMLREVTVTRGSGAKAGAIGGAVELRRVTAEDILREGASTGGEFRLRYGSLTKTPTVHGELAAKLSEAVDLMVAGTHSEKDDYTAPDGTRVYAGQTKRSGLATLGFNTENGQRFTLSYDRMEQEYSTGVAAGTPRDNDLRTESLRLGWQAEDLAGWSVEGALYKTDTKLEQQSLSAALTPTGTGRTYDTSTTGLLLSAQRFLMIGGRDHDLTVTLEGFRDEADVNDTTGSLTPSGSRDIWSLGLEDRFELGRARVTLGLTADSYSLDSDDGSASGQAVSPRLAVDVPLGNWVTFHAAASMGYRPPSLNETLVSGMHPEPADFEIRPNPDLKPEKSQAFEIGLGYGREGLFVPGDSFDVRATLFQNTVRDYIGLERVGSLFDSYYRYNNIDKVRLRGLELEARYDSGQIFAGLAGQILDGTDRTTGEDLDSTPPDRVVVTAGLRSADLRREVGTRVTFTDSKHGGTLSSDAWRTVDLFFRQEISKNVEFGLALNNIFDANYTPHLDTQPQPGFNAQASLTLRF</sequence>
<dbReference type="InterPro" id="IPR012910">
    <property type="entry name" value="Plug_dom"/>
</dbReference>
<protein>
    <submittedName>
        <fullName evidence="13">Ligand-gated channel</fullName>
    </submittedName>
</protein>
<dbReference type="RefSeq" id="WP_161629381.1">
    <property type="nucleotide sequence ID" value="NZ_BNAP01000001.1"/>
</dbReference>
<comment type="similarity">
    <text evidence="2 9 10">Belongs to the TonB-dependent receptor family.</text>
</comment>
<evidence type="ECO:0000256" key="4">
    <source>
        <dbReference type="ARBA" id="ARBA00022452"/>
    </source>
</evidence>
<evidence type="ECO:0000259" key="12">
    <source>
        <dbReference type="Pfam" id="PF07715"/>
    </source>
</evidence>